<proteinExistence type="predicted"/>
<gene>
    <name evidence="1" type="ORF">WKW80_23620</name>
</gene>
<keyword evidence="2" id="KW-1185">Reference proteome</keyword>
<evidence type="ECO:0000313" key="1">
    <source>
        <dbReference type="EMBL" id="MEJ8824980.1"/>
    </source>
</evidence>
<organism evidence="1 2">
    <name type="scientific">Variovorax humicola</name>
    <dbReference type="NCBI Taxonomy" id="1769758"/>
    <lineage>
        <taxon>Bacteria</taxon>
        <taxon>Pseudomonadati</taxon>
        <taxon>Pseudomonadota</taxon>
        <taxon>Betaproteobacteria</taxon>
        <taxon>Burkholderiales</taxon>
        <taxon>Comamonadaceae</taxon>
        <taxon>Variovorax</taxon>
    </lineage>
</organism>
<dbReference type="SUPFAM" id="SSF47240">
    <property type="entry name" value="Ferritin-like"/>
    <property type="match status" value="1"/>
</dbReference>
<name>A0ABU8W4K6_9BURK</name>
<reference evidence="1 2" key="1">
    <citation type="submission" date="2024-03" db="EMBL/GenBank/DDBJ databases">
        <title>Novel species of the genus Variovorax.</title>
        <authorList>
            <person name="Liu Q."/>
            <person name="Xin Y.-H."/>
        </authorList>
    </citation>
    <scope>NUCLEOTIDE SEQUENCE [LARGE SCALE GENOMIC DNA]</scope>
    <source>
        <strain evidence="1 2">KACC 18501</strain>
    </source>
</reference>
<dbReference type="EMBL" id="JBBKZV010000018">
    <property type="protein sequence ID" value="MEJ8824980.1"/>
    <property type="molecule type" value="Genomic_DNA"/>
</dbReference>
<protein>
    <submittedName>
        <fullName evidence="1">Ferritin-like domain-containing protein</fullName>
    </submittedName>
</protein>
<dbReference type="RefSeq" id="WP_340366007.1">
    <property type="nucleotide sequence ID" value="NZ_JBBKZV010000018.1"/>
</dbReference>
<sequence>MASRVSPRWRIQDLSFSQLATSAARDDENLFYLATCASFIESGADLYTGNLVNYFRDDEEVFGWRRDHWEPEELQHGEALRSYVAHAWPELDWDSAYRSFLAEYANYCKVELLAPTRALEMAARCVVETGTATNYTALARCATEPVLQDLASRIAADEINHYKHFYRFFRRYREAESVGRTRVLVTLGRRTLELRIEDAPRAIRHAAKSRCPACAGDRAYLRSVGAGMRAAVRKNLHPGTTLKMLMRPLALPRPVQAVVQYPIEKFIDNVFLR</sequence>
<comment type="caution">
    <text evidence="1">The sequence shown here is derived from an EMBL/GenBank/DDBJ whole genome shotgun (WGS) entry which is preliminary data.</text>
</comment>
<dbReference type="Proteomes" id="UP001363010">
    <property type="component" value="Unassembled WGS sequence"/>
</dbReference>
<dbReference type="CDD" id="cd00657">
    <property type="entry name" value="Ferritin_like"/>
    <property type="match status" value="1"/>
</dbReference>
<dbReference type="InterPro" id="IPR009078">
    <property type="entry name" value="Ferritin-like_SF"/>
</dbReference>
<accession>A0ABU8W4K6</accession>
<evidence type="ECO:0000313" key="2">
    <source>
        <dbReference type="Proteomes" id="UP001363010"/>
    </source>
</evidence>
<dbReference type="InterPro" id="IPR012348">
    <property type="entry name" value="RNR-like"/>
</dbReference>
<dbReference type="Gene3D" id="1.10.620.20">
    <property type="entry name" value="Ribonucleotide Reductase, subunit A"/>
    <property type="match status" value="1"/>
</dbReference>